<protein>
    <submittedName>
        <fullName evidence="3">Uncharacterized protein</fullName>
    </submittedName>
</protein>
<reference evidence="3 4" key="1">
    <citation type="journal article" date="2022" name="bioRxiv">
        <title>Genomics of Preaxostyla Flagellates Illuminates Evolutionary Transitions and the Path Towards Mitochondrial Loss.</title>
        <authorList>
            <person name="Novak L.V.F."/>
            <person name="Treitli S.C."/>
            <person name="Pyrih J."/>
            <person name="Halakuc P."/>
            <person name="Pipaliya S.V."/>
            <person name="Vacek V."/>
            <person name="Brzon O."/>
            <person name="Soukal P."/>
            <person name="Eme L."/>
            <person name="Dacks J.B."/>
            <person name="Karnkowska A."/>
            <person name="Elias M."/>
            <person name="Hampl V."/>
        </authorList>
    </citation>
    <scope>NUCLEOTIDE SEQUENCE [LARGE SCALE GENOMIC DNA]</scope>
    <source>
        <strain evidence="3">NAU3</strain>
        <tissue evidence="3">Gut</tissue>
    </source>
</reference>
<evidence type="ECO:0000313" key="2">
    <source>
        <dbReference type="EMBL" id="KAK2956958.1"/>
    </source>
</evidence>
<organism evidence="3 4">
    <name type="scientific">Blattamonas nauphoetae</name>
    <dbReference type="NCBI Taxonomy" id="2049346"/>
    <lineage>
        <taxon>Eukaryota</taxon>
        <taxon>Metamonada</taxon>
        <taxon>Preaxostyla</taxon>
        <taxon>Oxymonadida</taxon>
        <taxon>Blattamonas</taxon>
    </lineage>
</organism>
<dbReference type="Proteomes" id="UP001281761">
    <property type="component" value="Unassembled WGS sequence"/>
</dbReference>
<dbReference type="EMBL" id="JARBJD010000047">
    <property type="protein sequence ID" value="KAK2957361.1"/>
    <property type="molecule type" value="Genomic_DNA"/>
</dbReference>
<accession>A0ABQ9Y0T8</accession>
<evidence type="ECO:0000313" key="3">
    <source>
        <dbReference type="EMBL" id="KAK2957361.1"/>
    </source>
</evidence>
<proteinExistence type="predicted"/>
<keyword evidence="4" id="KW-1185">Reference proteome</keyword>
<sequence>MDLRVAKIGSAPILNRRESMVDAILFVGVGIDADDDAADSLSAPHDSAHRDHSPYPSFRGQHRPVMHCALRQPITRFLLPSLALSQAPSPAPPGRVGESAKRVCSSFVMGRTGMSDAILIVSAHKKSLFLVDLEGIGADFPICSGVTIEGAKETTTKHPGE</sequence>
<comment type="caution">
    <text evidence="3">The sequence shown here is derived from an EMBL/GenBank/DDBJ whole genome shotgun (WGS) entry which is preliminary data.</text>
</comment>
<evidence type="ECO:0000313" key="4">
    <source>
        <dbReference type="Proteomes" id="UP001281761"/>
    </source>
</evidence>
<name>A0ABQ9Y0T8_9EUKA</name>
<dbReference type="EMBL" id="JARBJD010000050">
    <property type="protein sequence ID" value="KAK2956958.1"/>
    <property type="molecule type" value="Genomic_DNA"/>
</dbReference>
<gene>
    <name evidence="3" type="ORF">BLNAU_7739</name>
    <name evidence="2" type="ORF">BLNAU_8033</name>
</gene>
<feature type="region of interest" description="Disordered" evidence="1">
    <location>
        <begin position="38"/>
        <end position="58"/>
    </location>
</feature>
<evidence type="ECO:0000256" key="1">
    <source>
        <dbReference type="SAM" id="MobiDB-lite"/>
    </source>
</evidence>